<keyword evidence="1" id="KW-0233">DNA recombination</keyword>
<dbReference type="Gene3D" id="1.10.443.10">
    <property type="entry name" value="Intergrase catalytic core"/>
    <property type="match status" value="1"/>
</dbReference>
<dbReference type="RefSeq" id="WP_220199916.1">
    <property type="nucleotide sequence ID" value="NZ_BNJF01000010.1"/>
</dbReference>
<name>A0A8J3IGX9_9CHLR</name>
<dbReference type="InterPro" id="IPR011010">
    <property type="entry name" value="DNA_brk_join_enz"/>
</dbReference>
<protein>
    <recommendedName>
        <fullName evidence="2">Tyr recombinase domain-containing protein</fullName>
    </recommendedName>
</protein>
<proteinExistence type="predicted"/>
<organism evidence="3 4">
    <name type="scientific">Ktedonospora formicarum</name>
    <dbReference type="NCBI Taxonomy" id="2778364"/>
    <lineage>
        <taxon>Bacteria</taxon>
        <taxon>Bacillati</taxon>
        <taxon>Chloroflexota</taxon>
        <taxon>Ktedonobacteria</taxon>
        <taxon>Ktedonobacterales</taxon>
        <taxon>Ktedonobacteraceae</taxon>
        <taxon>Ktedonospora</taxon>
    </lineage>
</organism>
<comment type="caution">
    <text evidence="3">The sequence shown here is derived from an EMBL/GenBank/DDBJ whole genome shotgun (WGS) entry which is preliminary data.</text>
</comment>
<dbReference type="GO" id="GO:0015074">
    <property type="term" value="P:DNA integration"/>
    <property type="evidence" value="ECO:0007669"/>
    <property type="project" value="InterPro"/>
</dbReference>
<keyword evidence="4" id="KW-1185">Reference proteome</keyword>
<dbReference type="Proteomes" id="UP000612362">
    <property type="component" value="Unassembled WGS sequence"/>
</dbReference>
<evidence type="ECO:0000256" key="1">
    <source>
        <dbReference type="ARBA" id="ARBA00023172"/>
    </source>
</evidence>
<sequence>MLSLRWHDLNGETRVLSILRTRNSLSEKVNTEEEVAPSLQRRIKLPPSLLEALLRHQEEQREMFLAESEGWSEKGLIFSTAAGGPLSPAHLRQDLLQVCREAEVPLLSLHDVRNNTTCILFSLGVDPRVW</sequence>
<dbReference type="AlphaFoldDB" id="A0A8J3IGX9"/>
<dbReference type="GO" id="GO:0006310">
    <property type="term" value="P:DNA recombination"/>
    <property type="evidence" value="ECO:0007669"/>
    <property type="project" value="UniProtKB-KW"/>
</dbReference>
<gene>
    <name evidence="3" type="ORF">KSX_91270</name>
</gene>
<feature type="domain" description="Tyr recombinase" evidence="2">
    <location>
        <begin position="1"/>
        <end position="130"/>
    </location>
</feature>
<evidence type="ECO:0000259" key="2">
    <source>
        <dbReference type="PROSITE" id="PS51898"/>
    </source>
</evidence>
<evidence type="ECO:0000313" key="4">
    <source>
        <dbReference type="Proteomes" id="UP000612362"/>
    </source>
</evidence>
<evidence type="ECO:0000313" key="3">
    <source>
        <dbReference type="EMBL" id="GHO50964.1"/>
    </source>
</evidence>
<dbReference type="EMBL" id="BNJF01000010">
    <property type="protein sequence ID" value="GHO50964.1"/>
    <property type="molecule type" value="Genomic_DNA"/>
</dbReference>
<dbReference type="PROSITE" id="PS51898">
    <property type="entry name" value="TYR_RECOMBINASE"/>
    <property type="match status" value="1"/>
</dbReference>
<dbReference type="GO" id="GO:0003677">
    <property type="term" value="F:DNA binding"/>
    <property type="evidence" value="ECO:0007669"/>
    <property type="project" value="InterPro"/>
</dbReference>
<accession>A0A8J3IGX9</accession>
<dbReference type="InterPro" id="IPR013762">
    <property type="entry name" value="Integrase-like_cat_sf"/>
</dbReference>
<reference evidence="3" key="1">
    <citation type="submission" date="2020-10" db="EMBL/GenBank/DDBJ databases">
        <title>Taxonomic study of unclassified bacteria belonging to the class Ktedonobacteria.</title>
        <authorList>
            <person name="Yabe S."/>
            <person name="Wang C.M."/>
            <person name="Zheng Y."/>
            <person name="Sakai Y."/>
            <person name="Cavaletti L."/>
            <person name="Monciardini P."/>
            <person name="Donadio S."/>
        </authorList>
    </citation>
    <scope>NUCLEOTIDE SEQUENCE</scope>
    <source>
        <strain evidence="3">SOSP1-1</strain>
    </source>
</reference>
<dbReference type="SUPFAM" id="SSF56349">
    <property type="entry name" value="DNA breaking-rejoining enzymes"/>
    <property type="match status" value="1"/>
</dbReference>
<dbReference type="InterPro" id="IPR002104">
    <property type="entry name" value="Integrase_catalytic"/>
</dbReference>